<dbReference type="Proteomes" id="UP000634136">
    <property type="component" value="Unassembled WGS sequence"/>
</dbReference>
<evidence type="ECO:0000313" key="1">
    <source>
        <dbReference type="EMBL" id="KAF7808994.1"/>
    </source>
</evidence>
<comment type="caution">
    <text evidence="1">The sequence shown here is derived from an EMBL/GenBank/DDBJ whole genome shotgun (WGS) entry which is preliminary data.</text>
</comment>
<dbReference type="EMBL" id="JAAIUW010000011">
    <property type="protein sequence ID" value="KAF7808994.1"/>
    <property type="molecule type" value="Genomic_DNA"/>
</dbReference>
<proteinExistence type="predicted"/>
<accession>A0A834T3Z9</accession>
<organism evidence="1 2">
    <name type="scientific">Senna tora</name>
    <dbReference type="NCBI Taxonomy" id="362788"/>
    <lineage>
        <taxon>Eukaryota</taxon>
        <taxon>Viridiplantae</taxon>
        <taxon>Streptophyta</taxon>
        <taxon>Embryophyta</taxon>
        <taxon>Tracheophyta</taxon>
        <taxon>Spermatophyta</taxon>
        <taxon>Magnoliopsida</taxon>
        <taxon>eudicotyledons</taxon>
        <taxon>Gunneridae</taxon>
        <taxon>Pentapetalae</taxon>
        <taxon>rosids</taxon>
        <taxon>fabids</taxon>
        <taxon>Fabales</taxon>
        <taxon>Fabaceae</taxon>
        <taxon>Caesalpinioideae</taxon>
        <taxon>Cassia clade</taxon>
        <taxon>Senna</taxon>
    </lineage>
</organism>
<sequence length="19" mass="2273">MADIRILARSFRGFVVKHR</sequence>
<gene>
    <name evidence="1" type="ORF">G2W53_035737</name>
</gene>
<keyword evidence="2" id="KW-1185">Reference proteome</keyword>
<dbReference type="AlphaFoldDB" id="A0A834T3Z9"/>
<protein>
    <submittedName>
        <fullName evidence="1">Uncharacterized protein</fullName>
    </submittedName>
</protein>
<evidence type="ECO:0000313" key="2">
    <source>
        <dbReference type="Proteomes" id="UP000634136"/>
    </source>
</evidence>
<reference evidence="1" key="1">
    <citation type="submission" date="2020-09" db="EMBL/GenBank/DDBJ databases">
        <title>Genome-Enabled Discovery of Anthraquinone Biosynthesis in Senna tora.</title>
        <authorList>
            <person name="Kang S.-H."/>
            <person name="Pandey R.P."/>
            <person name="Lee C.-M."/>
            <person name="Sim J.-S."/>
            <person name="Jeong J.-T."/>
            <person name="Choi B.-S."/>
            <person name="Jung M."/>
            <person name="Ginzburg D."/>
            <person name="Zhao K."/>
            <person name="Won S.Y."/>
            <person name="Oh T.-J."/>
            <person name="Yu Y."/>
            <person name="Kim N.-H."/>
            <person name="Lee O.R."/>
            <person name="Lee T.-H."/>
            <person name="Bashyal P."/>
            <person name="Kim T.-S."/>
            <person name="Lee W.-H."/>
            <person name="Kawkins C."/>
            <person name="Kim C.-K."/>
            <person name="Kim J.S."/>
            <person name="Ahn B.O."/>
            <person name="Rhee S.Y."/>
            <person name="Sohng J.K."/>
        </authorList>
    </citation>
    <scope>NUCLEOTIDE SEQUENCE</scope>
    <source>
        <tissue evidence="1">Leaf</tissue>
    </source>
</reference>
<name>A0A834T3Z9_9FABA</name>